<accession>A0AA40ACZ8</accession>
<feature type="signal peptide" evidence="1">
    <location>
        <begin position="1"/>
        <end position="16"/>
    </location>
</feature>
<organism evidence="2 3">
    <name type="scientific">Lasiosphaeria miniovina</name>
    <dbReference type="NCBI Taxonomy" id="1954250"/>
    <lineage>
        <taxon>Eukaryota</taxon>
        <taxon>Fungi</taxon>
        <taxon>Dikarya</taxon>
        <taxon>Ascomycota</taxon>
        <taxon>Pezizomycotina</taxon>
        <taxon>Sordariomycetes</taxon>
        <taxon>Sordariomycetidae</taxon>
        <taxon>Sordariales</taxon>
        <taxon>Lasiosphaeriaceae</taxon>
        <taxon>Lasiosphaeria</taxon>
    </lineage>
</organism>
<dbReference type="GeneID" id="85325611"/>
<dbReference type="AlphaFoldDB" id="A0AA40ACZ8"/>
<dbReference type="Proteomes" id="UP001172101">
    <property type="component" value="Unassembled WGS sequence"/>
</dbReference>
<gene>
    <name evidence="2" type="ORF">B0T26DRAFT_717710</name>
</gene>
<dbReference type="EMBL" id="JAUIRO010000005">
    <property type="protein sequence ID" value="KAK0713537.1"/>
    <property type="molecule type" value="Genomic_DNA"/>
</dbReference>
<dbReference type="RefSeq" id="XP_060294860.1">
    <property type="nucleotide sequence ID" value="XM_060442341.1"/>
</dbReference>
<comment type="caution">
    <text evidence="2">The sequence shown here is derived from an EMBL/GenBank/DDBJ whole genome shotgun (WGS) entry which is preliminary data.</text>
</comment>
<reference evidence="2" key="1">
    <citation type="submission" date="2023-06" db="EMBL/GenBank/DDBJ databases">
        <title>Genome-scale phylogeny and comparative genomics of the fungal order Sordariales.</title>
        <authorList>
            <consortium name="Lawrence Berkeley National Laboratory"/>
            <person name="Hensen N."/>
            <person name="Bonometti L."/>
            <person name="Westerberg I."/>
            <person name="Brannstrom I.O."/>
            <person name="Guillou S."/>
            <person name="Cros-Aarteil S."/>
            <person name="Calhoun S."/>
            <person name="Haridas S."/>
            <person name="Kuo A."/>
            <person name="Mondo S."/>
            <person name="Pangilinan J."/>
            <person name="Riley R."/>
            <person name="LaButti K."/>
            <person name="Andreopoulos B."/>
            <person name="Lipzen A."/>
            <person name="Chen C."/>
            <person name="Yanf M."/>
            <person name="Daum C."/>
            <person name="Ng V."/>
            <person name="Clum A."/>
            <person name="Steindorff A."/>
            <person name="Ohm R."/>
            <person name="Martin F."/>
            <person name="Silar P."/>
            <person name="Natvig D."/>
            <person name="Lalanne C."/>
            <person name="Gautier V."/>
            <person name="Ament-velasquez S.L."/>
            <person name="Kruys A."/>
            <person name="Hutchinson M.I."/>
            <person name="Powell A.J."/>
            <person name="Barry K."/>
            <person name="Miller A.N."/>
            <person name="Grigoriev I.V."/>
            <person name="Debuchy R."/>
            <person name="Gladieux P."/>
            <person name="Thoren M.H."/>
            <person name="Johannesson H."/>
        </authorList>
    </citation>
    <scope>NUCLEOTIDE SEQUENCE</scope>
    <source>
        <strain evidence="2">SMH2392-1A</strain>
    </source>
</reference>
<keyword evidence="1" id="KW-0732">Signal</keyword>
<proteinExistence type="predicted"/>
<sequence length="99" mass="11198">MMLSWLFVILSLNTHWFEFGSLSDCHLFRIGAKLAGQCQRGDACHYSVPARHAGQVCVQEAQDNYVPNYSRPRSLTGRRREVRRGQKVVWDVGGTTCIG</sequence>
<protein>
    <recommendedName>
        <fullName evidence="4">Secreted protein</fullName>
    </recommendedName>
</protein>
<name>A0AA40ACZ8_9PEZI</name>
<evidence type="ECO:0000313" key="3">
    <source>
        <dbReference type="Proteomes" id="UP001172101"/>
    </source>
</evidence>
<keyword evidence="3" id="KW-1185">Reference proteome</keyword>
<evidence type="ECO:0000313" key="2">
    <source>
        <dbReference type="EMBL" id="KAK0713537.1"/>
    </source>
</evidence>
<evidence type="ECO:0000256" key="1">
    <source>
        <dbReference type="SAM" id="SignalP"/>
    </source>
</evidence>
<evidence type="ECO:0008006" key="4">
    <source>
        <dbReference type="Google" id="ProtNLM"/>
    </source>
</evidence>
<feature type="chain" id="PRO_5041367493" description="Secreted protein" evidence="1">
    <location>
        <begin position="17"/>
        <end position="99"/>
    </location>
</feature>